<reference evidence="1 2" key="2">
    <citation type="journal article" date="2023" name="Mol. Biol. Evol.">
        <title>Genomics of Secondarily Temperate Adaptation in the Only Non-Antarctic Icefish.</title>
        <authorList>
            <person name="Rivera-Colon A.G."/>
            <person name="Rayamajhi N."/>
            <person name="Minhas B.F."/>
            <person name="Madrigal G."/>
            <person name="Bilyk K.T."/>
            <person name="Yoon V."/>
            <person name="Hune M."/>
            <person name="Gregory S."/>
            <person name="Cheng C.H.C."/>
            <person name="Catchen J.M."/>
        </authorList>
    </citation>
    <scope>NUCLEOTIDE SEQUENCE [LARGE SCALE GENOMIC DNA]</scope>
    <source>
        <strain evidence="1">JMC-PN-2008</strain>
    </source>
</reference>
<gene>
    <name evidence="1" type="ORF">PBY51_003533</name>
</gene>
<dbReference type="InterPro" id="IPR012337">
    <property type="entry name" value="RNaseH-like_sf"/>
</dbReference>
<name>A0AAN7Y113_ELEMC</name>
<dbReference type="PANTHER" id="PTHR46880:SF8">
    <property type="entry name" value="E3 SUMO-PROTEIN LIGASE KIAA1586"/>
    <property type="match status" value="1"/>
</dbReference>
<evidence type="ECO:0000313" key="2">
    <source>
        <dbReference type="Proteomes" id="UP001346869"/>
    </source>
</evidence>
<dbReference type="AlphaFoldDB" id="A0AAN7Y113"/>
<organism evidence="1 2">
    <name type="scientific">Eleginops maclovinus</name>
    <name type="common">Patagonian blennie</name>
    <name type="synonym">Eleginus maclovinus</name>
    <dbReference type="NCBI Taxonomy" id="56733"/>
    <lineage>
        <taxon>Eukaryota</taxon>
        <taxon>Metazoa</taxon>
        <taxon>Chordata</taxon>
        <taxon>Craniata</taxon>
        <taxon>Vertebrata</taxon>
        <taxon>Euteleostomi</taxon>
        <taxon>Actinopterygii</taxon>
        <taxon>Neopterygii</taxon>
        <taxon>Teleostei</taxon>
        <taxon>Neoteleostei</taxon>
        <taxon>Acanthomorphata</taxon>
        <taxon>Eupercaria</taxon>
        <taxon>Perciformes</taxon>
        <taxon>Notothenioidei</taxon>
        <taxon>Eleginopidae</taxon>
        <taxon>Eleginops</taxon>
    </lineage>
</organism>
<sequence length="443" mass="49630">MEPIAFPLDLIELDNLSAAHIKGKIMHCLLNNGFTMELLQEMLIGFCSDGANVMLGVKSGVGKLLQDDFPNIVLWHCLNHRLELAVAQALEATGGTKDFQVFLDLHITLRRIGRVFNVRWVASSWRAVNAVWYSYGALAQHFREASEDRTKDGRERAKFQGLLSKLCSINFVKNLALMADVLMELKNLSEILQNRGITLPKAHDIMLTYTKRIGSLITYPGQHAVEASQAEKDMKFKEEDLKVGRSPIIDASKFIQAVADSLNERLFTTTANRAQASVAAQRKESYTTLMNQMAALDPKKWDHANPRHGEDEVRALCHTLHVNEKTTHLGFVEYKASGGRSIPSNMKKLCIAVDTLSASNADCERGFSAMKNIITEYRSKLTTKNAANLLFISTVGPPTNQWNPLPYVKTWLAKGRRAAHSTSGMARQHPEEDNYFSPVWNLF</sequence>
<protein>
    <submittedName>
        <fullName evidence="1">Uncharacterized protein</fullName>
    </submittedName>
</protein>
<dbReference type="SUPFAM" id="SSF53098">
    <property type="entry name" value="Ribonuclease H-like"/>
    <property type="match status" value="1"/>
</dbReference>
<keyword evidence="2" id="KW-1185">Reference proteome</keyword>
<dbReference type="EMBL" id="JAUZQC010000005">
    <property type="protein sequence ID" value="KAK5870600.1"/>
    <property type="molecule type" value="Genomic_DNA"/>
</dbReference>
<reference evidence="1 2" key="1">
    <citation type="journal article" date="2023" name="Genes (Basel)">
        <title>Chromosome-Level Genome Assembly and Circadian Gene Repertoire of the Patagonia Blennie Eleginops maclovinus-The Closest Ancestral Proxy of Antarctic Cryonotothenioids.</title>
        <authorList>
            <person name="Cheng C.C."/>
            <person name="Rivera-Colon A.G."/>
            <person name="Minhas B.F."/>
            <person name="Wilson L."/>
            <person name="Rayamajhi N."/>
            <person name="Vargas-Chacoff L."/>
            <person name="Catchen J.M."/>
        </authorList>
    </citation>
    <scope>NUCLEOTIDE SEQUENCE [LARGE SCALE GENOMIC DNA]</scope>
    <source>
        <strain evidence="1">JMC-PN-2008</strain>
    </source>
</reference>
<accession>A0AAN7Y113</accession>
<dbReference type="Proteomes" id="UP001346869">
    <property type="component" value="Unassembled WGS sequence"/>
</dbReference>
<dbReference type="PANTHER" id="PTHR46880">
    <property type="entry name" value="RAS-ASSOCIATING DOMAIN-CONTAINING PROTEIN"/>
    <property type="match status" value="1"/>
</dbReference>
<evidence type="ECO:0000313" key="1">
    <source>
        <dbReference type="EMBL" id="KAK5870600.1"/>
    </source>
</evidence>
<proteinExistence type="predicted"/>
<comment type="caution">
    <text evidence="1">The sequence shown here is derived from an EMBL/GenBank/DDBJ whole genome shotgun (WGS) entry which is preliminary data.</text>
</comment>